<dbReference type="PANTHER" id="PTHR46090:SF2">
    <property type="entry name" value="ADP-RIBOSYLATION FACTOR-LIKE PROTEIN 13B"/>
    <property type="match status" value="1"/>
</dbReference>
<dbReference type="InterPro" id="IPR051995">
    <property type="entry name" value="Ciliary_GTPase"/>
</dbReference>
<evidence type="ECO:0000256" key="1">
    <source>
        <dbReference type="ARBA" id="ARBA00022741"/>
    </source>
</evidence>
<dbReference type="Pfam" id="PF00025">
    <property type="entry name" value="Arf"/>
    <property type="match status" value="1"/>
</dbReference>
<evidence type="ECO:0000256" key="2">
    <source>
        <dbReference type="ARBA" id="ARBA00023134"/>
    </source>
</evidence>
<dbReference type="PANTHER" id="PTHR46090">
    <property type="entry name" value="ADP-RIBOSYLATION FACTOR-LIKE PROTEIN 13B"/>
    <property type="match status" value="1"/>
</dbReference>
<reference evidence="5" key="1">
    <citation type="submission" date="2025-08" db="UniProtKB">
        <authorList>
            <consortium name="RefSeq"/>
        </authorList>
    </citation>
    <scope>IDENTIFICATION</scope>
</reference>
<feature type="region of interest" description="Disordered" evidence="3">
    <location>
        <begin position="327"/>
        <end position="363"/>
    </location>
</feature>
<dbReference type="SUPFAM" id="SSF52540">
    <property type="entry name" value="P-loop containing nucleoside triphosphate hydrolases"/>
    <property type="match status" value="1"/>
</dbReference>
<dbReference type="Proteomes" id="UP001652625">
    <property type="component" value="Chromosome 03"/>
</dbReference>
<proteinExistence type="predicted"/>
<dbReference type="PROSITE" id="PS51417">
    <property type="entry name" value="ARF"/>
    <property type="match status" value="1"/>
</dbReference>
<evidence type="ECO:0000313" key="4">
    <source>
        <dbReference type="Proteomes" id="UP001652625"/>
    </source>
</evidence>
<evidence type="ECO:0000256" key="3">
    <source>
        <dbReference type="SAM" id="MobiDB-lite"/>
    </source>
</evidence>
<dbReference type="RefSeq" id="XP_065649818.1">
    <property type="nucleotide sequence ID" value="XM_065793746.1"/>
</dbReference>
<keyword evidence="1" id="KW-0547">Nucleotide-binding</keyword>
<dbReference type="PROSITE" id="PS00879">
    <property type="entry name" value="ODR_DC_2_2"/>
    <property type="match status" value="1"/>
</dbReference>
<dbReference type="Gene3D" id="3.40.50.300">
    <property type="entry name" value="P-loop containing nucleotide triphosphate hydrolases"/>
    <property type="match status" value="1"/>
</dbReference>
<dbReference type="GeneID" id="100207279"/>
<organism evidence="4 5">
    <name type="scientific">Hydra vulgaris</name>
    <name type="common">Hydra</name>
    <name type="synonym">Hydra attenuata</name>
    <dbReference type="NCBI Taxonomy" id="6087"/>
    <lineage>
        <taxon>Eukaryota</taxon>
        <taxon>Metazoa</taxon>
        <taxon>Cnidaria</taxon>
        <taxon>Hydrozoa</taxon>
        <taxon>Hydroidolina</taxon>
        <taxon>Anthoathecata</taxon>
        <taxon>Aplanulata</taxon>
        <taxon>Hydridae</taxon>
        <taxon>Hydra</taxon>
    </lineage>
</organism>
<gene>
    <name evidence="5" type="primary">LOC100207279</name>
</gene>
<name>A0ABM4BL99_HYDVU</name>
<evidence type="ECO:0000313" key="5">
    <source>
        <dbReference type="RefSeq" id="XP_065649818.1"/>
    </source>
</evidence>
<dbReference type="PRINTS" id="PR00328">
    <property type="entry name" value="SAR1GTPBP"/>
</dbReference>
<accession>A0ABM4BL99</accession>
<feature type="region of interest" description="Disordered" evidence="3">
    <location>
        <begin position="548"/>
        <end position="584"/>
    </location>
</feature>
<dbReference type="SMART" id="SM00177">
    <property type="entry name" value="ARF"/>
    <property type="match status" value="1"/>
</dbReference>
<feature type="compositionally biased region" description="Basic residues" evidence="3">
    <location>
        <begin position="332"/>
        <end position="347"/>
    </location>
</feature>
<dbReference type="NCBIfam" id="TIGR00231">
    <property type="entry name" value="small_GTP"/>
    <property type="match status" value="1"/>
</dbReference>
<dbReference type="InterPro" id="IPR027417">
    <property type="entry name" value="P-loop_NTPase"/>
</dbReference>
<dbReference type="InterPro" id="IPR006689">
    <property type="entry name" value="Small_GTPase_ARF/SAR"/>
</dbReference>
<sequence length="584" mass="66342">MFKLMANCFAWIKTWNSSPRDVKLMMIGLDDAGKTTMLASLQGEPPDGITPTVGFANANLNISRWNITLFDLGGGYGVRSVWEKYYAEIYGIIFVVDSVNESRIDESSDVLEKICNDSKVDGKPILILGNKQDKEGALGKEKIIQRLHLNELSKAHDFKFNVFLCSATKGYGKNTDQSINLGLNWLLECIKNDHQKIHQKVEKESAIQREIEAKEKTERMERIKKLREEREKAALEAGIDIDAEDSEDDVVSGNPFRNIKEQIKVTEKREKKSKERDRKIKDFQAKIIEKKNSCVDEDSSINLKSKTNKNIVEESEKHEEILKNTLDDNPVHNKKRNLKKKKVKKKIVTPPSPPCEVSNDNKNEKSCKKVTNKKNIPKENFINKNDISNTNYTNFQSSQIINSSDDLKHSGKTKKFSKKVYYNENDSCSSTDRINGPNINEVPILQSNKSYNKLNLDSIIAKEKPVVDAINGSRVHLFLARSSNESLGNSSRVECKKKTKKIEIDANRQLKKKKKKNRTAPIACSSPNEVQDCPDLFESKQNGHAFKLEPIKQKGRIPSFQNDSASIPSWARPRPNCEEQEAIT</sequence>
<protein>
    <submittedName>
        <fullName evidence="5">ADP-ribosylation factor-like protein 13B isoform X2</fullName>
    </submittedName>
</protein>
<dbReference type="InterPro" id="IPR005225">
    <property type="entry name" value="Small_GTP-bd"/>
</dbReference>
<keyword evidence="4" id="KW-1185">Reference proteome</keyword>
<keyword evidence="2" id="KW-0342">GTP-binding</keyword>
<dbReference type="InterPro" id="IPR022657">
    <property type="entry name" value="De-COase2_CS"/>
</dbReference>
<dbReference type="SMART" id="SM00178">
    <property type="entry name" value="SAR"/>
    <property type="match status" value="1"/>
</dbReference>